<name>A0A0F9LT05_9ZZZZ</name>
<sequence>MSTISLSAKIQREYVNKFPTKLPIKAAQSFVATGVISLIAGCSAVVALLAGSIAILATTIEALTRPIIKSIFPKNPFVGLFIQICIPEIMAFGLIGVAAPWLGVTYKVSALLLPLIAWLSLNNDFYEKNTAQAVVF</sequence>
<feature type="transmembrane region" description="Helical" evidence="1">
    <location>
        <begin position="104"/>
        <end position="121"/>
    </location>
</feature>
<feature type="transmembrane region" description="Helical" evidence="1">
    <location>
        <begin position="77"/>
        <end position="98"/>
    </location>
</feature>
<gene>
    <name evidence="2" type="ORF">LCGC14_1543810</name>
</gene>
<proteinExistence type="predicted"/>
<feature type="transmembrane region" description="Helical" evidence="1">
    <location>
        <begin position="30"/>
        <end position="56"/>
    </location>
</feature>
<accession>A0A0F9LT05</accession>
<reference evidence="2" key="1">
    <citation type="journal article" date="2015" name="Nature">
        <title>Complex archaea that bridge the gap between prokaryotes and eukaryotes.</title>
        <authorList>
            <person name="Spang A."/>
            <person name="Saw J.H."/>
            <person name="Jorgensen S.L."/>
            <person name="Zaremba-Niedzwiedzka K."/>
            <person name="Martijn J."/>
            <person name="Lind A.E."/>
            <person name="van Eijk R."/>
            <person name="Schleper C."/>
            <person name="Guy L."/>
            <person name="Ettema T.J."/>
        </authorList>
    </citation>
    <scope>NUCLEOTIDE SEQUENCE</scope>
</reference>
<keyword evidence="1" id="KW-0472">Membrane</keyword>
<evidence type="ECO:0000313" key="2">
    <source>
        <dbReference type="EMBL" id="KKM60242.1"/>
    </source>
</evidence>
<evidence type="ECO:0000256" key="1">
    <source>
        <dbReference type="SAM" id="Phobius"/>
    </source>
</evidence>
<keyword evidence="1" id="KW-0812">Transmembrane</keyword>
<comment type="caution">
    <text evidence="2">The sequence shown here is derived from an EMBL/GenBank/DDBJ whole genome shotgun (WGS) entry which is preliminary data.</text>
</comment>
<dbReference type="EMBL" id="LAZR01011716">
    <property type="protein sequence ID" value="KKM60242.1"/>
    <property type="molecule type" value="Genomic_DNA"/>
</dbReference>
<organism evidence="2">
    <name type="scientific">marine sediment metagenome</name>
    <dbReference type="NCBI Taxonomy" id="412755"/>
    <lineage>
        <taxon>unclassified sequences</taxon>
        <taxon>metagenomes</taxon>
        <taxon>ecological metagenomes</taxon>
    </lineage>
</organism>
<dbReference type="AlphaFoldDB" id="A0A0F9LT05"/>
<protein>
    <submittedName>
        <fullName evidence="2">Uncharacterized protein</fullName>
    </submittedName>
</protein>
<keyword evidence="1" id="KW-1133">Transmembrane helix</keyword>